<dbReference type="PANTHER" id="PTHR43312:SF1">
    <property type="entry name" value="NADP-DEPENDENT OXIDOREDUCTASE DOMAIN-CONTAINING PROTEIN"/>
    <property type="match status" value="1"/>
</dbReference>
<dbReference type="InterPro" id="IPR006311">
    <property type="entry name" value="TAT_signal"/>
</dbReference>
<dbReference type="InterPro" id="IPR036812">
    <property type="entry name" value="NAD(P)_OxRdtase_dom_sf"/>
</dbReference>
<sequence length="367" mass="39745">MAFMLPQTAAARRAFLRGGLALAATGATHGVVSAQTAAPSTQPSAPPRFPAQPPDILSKRIQRTGDVVPALGLGTFLTFDQLPGAPRAELFEVICHYLRAGVRVVDTSPLYGSAEVTVGDAASALGATDQLFLANKIWSTGAFLADEGQARRSLEESQLRLWRRGFDLMQCHSLVNVDVVLPLMAAWKKEGLIRMVGVTHHENDYHEVLAKWIRRGVVDAVQVNYSIANRAAESTVLRAAQEAGVAVFINMPLEKGRLHKAIGQSPLPAFAGELGIQNWAQYFLKFVMSHPAVTCCLSATANPAHALENIGALRGPLPDAALRARMVQYVEGLPGFAQVQTLPWYPDKQSQYQGLIRRAQAALRARQ</sequence>
<dbReference type="Pfam" id="PF00248">
    <property type="entry name" value="Aldo_ket_red"/>
    <property type="match status" value="1"/>
</dbReference>
<dbReference type="Gene3D" id="3.20.20.100">
    <property type="entry name" value="NADP-dependent oxidoreductase domain"/>
    <property type="match status" value="1"/>
</dbReference>
<organism evidence="3 4">
    <name type="scientific">Paracidovorax wautersii</name>
    <dbReference type="NCBI Taxonomy" id="1177982"/>
    <lineage>
        <taxon>Bacteria</taxon>
        <taxon>Pseudomonadati</taxon>
        <taxon>Pseudomonadota</taxon>
        <taxon>Betaproteobacteria</taxon>
        <taxon>Burkholderiales</taxon>
        <taxon>Comamonadaceae</taxon>
        <taxon>Paracidovorax</taxon>
    </lineage>
</organism>
<reference evidence="3 4" key="1">
    <citation type="submission" date="2023-08" db="EMBL/GenBank/DDBJ databases">
        <title>Functional and genomic diversity of the sorghum phyllosphere microbiome.</title>
        <authorList>
            <person name="Shade A."/>
        </authorList>
    </citation>
    <scope>NUCLEOTIDE SEQUENCE [LARGE SCALE GENOMIC DNA]</scope>
    <source>
        <strain evidence="3 4">SORGH_AS_0335</strain>
    </source>
</reference>
<evidence type="ECO:0000256" key="1">
    <source>
        <dbReference type="SAM" id="SignalP"/>
    </source>
</evidence>
<dbReference type="RefSeq" id="WP_309828451.1">
    <property type="nucleotide sequence ID" value="NZ_JAVIZX010000001.1"/>
</dbReference>
<accession>A0ABU1IAU4</accession>
<evidence type="ECO:0000259" key="2">
    <source>
        <dbReference type="Pfam" id="PF00248"/>
    </source>
</evidence>
<dbReference type="InterPro" id="IPR023210">
    <property type="entry name" value="NADP_OxRdtase_dom"/>
</dbReference>
<dbReference type="SUPFAM" id="SSF51430">
    <property type="entry name" value="NAD(P)-linked oxidoreductase"/>
    <property type="match status" value="1"/>
</dbReference>
<dbReference type="InterPro" id="IPR053135">
    <property type="entry name" value="AKR2_Oxidoreductase"/>
</dbReference>
<keyword evidence="4" id="KW-1185">Reference proteome</keyword>
<gene>
    <name evidence="3" type="ORF">QE399_002024</name>
</gene>
<feature type="domain" description="NADP-dependent oxidoreductase" evidence="2">
    <location>
        <begin position="71"/>
        <end position="320"/>
    </location>
</feature>
<dbReference type="PANTHER" id="PTHR43312">
    <property type="entry name" value="D-THREO-ALDOSE 1-DEHYDROGENASE"/>
    <property type="match status" value="1"/>
</dbReference>
<dbReference type="PROSITE" id="PS51318">
    <property type="entry name" value="TAT"/>
    <property type="match status" value="1"/>
</dbReference>
<evidence type="ECO:0000313" key="3">
    <source>
        <dbReference type="EMBL" id="MDR6214335.1"/>
    </source>
</evidence>
<dbReference type="EMBL" id="JAVIZX010000001">
    <property type="protein sequence ID" value="MDR6214335.1"/>
    <property type="molecule type" value="Genomic_DNA"/>
</dbReference>
<dbReference type="CDD" id="cd19095">
    <property type="entry name" value="AKR_PA4992-like"/>
    <property type="match status" value="1"/>
</dbReference>
<dbReference type="Proteomes" id="UP001267710">
    <property type="component" value="Unassembled WGS sequence"/>
</dbReference>
<evidence type="ECO:0000313" key="4">
    <source>
        <dbReference type="Proteomes" id="UP001267710"/>
    </source>
</evidence>
<protein>
    <submittedName>
        <fullName evidence="3">Diketogulonate reductase-like aldo/keto reductase</fullName>
    </submittedName>
</protein>
<keyword evidence="1" id="KW-0732">Signal</keyword>
<comment type="caution">
    <text evidence="3">The sequence shown here is derived from an EMBL/GenBank/DDBJ whole genome shotgun (WGS) entry which is preliminary data.</text>
</comment>
<feature type="signal peptide" evidence="1">
    <location>
        <begin position="1"/>
        <end position="23"/>
    </location>
</feature>
<name>A0ABU1IAU4_9BURK</name>
<proteinExistence type="predicted"/>
<feature type="chain" id="PRO_5046943253" evidence="1">
    <location>
        <begin position="24"/>
        <end position="367"/>
    </location>
</feature>